<evidence type="ECO:0000313" key="1">
    <source>
        <dbReference type="EMBL" id="HIV00206.1"/>
    </source>
</evidence>
<sequence length="88" mass="10226">MKQIAERMRRADISVLNEIRAELEYSEDRVFILTVVKGMRHYISSDSIRFLLPYAESSDLLISRAAKNSIDRIRLKLAATAERNRSQQ</sequence>
<reference evidence="1" key="1">
    <citation type="submission" date="2020-10" db="EMBL/GenBank/DDBJ databases">
        <authorList>
            <person name="Gilroy R."/>
        </authorList>
    </citation>
    <scope>NUCLEOTIDE SEQUENCE</scope>
    <source>
        <strain evidence="1">23406</strain>
    </source>
</reference>
<organism evidence="1 2">
    <name type="scientific">Candidatus Stercoripulliclostridium merdipullorum</name>
    <dbReference type="NCBI Taxonomy" id="2840952"/>
    <lineage>
        <taxon>Bacteria</taxon>
        <taxon>Bacillati</taxon>
        <taxon>Bacillota</taxon>
        <taxon>Clostridia</taxon>
        <taxon>Eubacteriales</taxon>
        <taxon>Candidatus Stercoripulliclostridium</taxon>
    </lineage>
</organism>
<dbReference type="Proteomes" id="UP000886891">
    <property type="component" value="Unassembled WGS sequence"/>
</dbReference>
<gene>
    <name evidence="1" type="ORF">IAB14_03715</name>
</gene>
<accession>A0A9D1SY04</accession>
<reference evidence="1" key="2">
    <citation type="journal article" date="2021" name="PeerJ">
        <title>Extensive microbial diversity within the chicken gut microbiome revealed by metagenomics and culture.</title>
        <authorList>
            <person name="Gilroy R."/>
            <person name="Ravi A."/>
            <person name="Getino M."/>
            <person name="Pursley I."/>
            <person name="Horton D.L."/>
            <person name="Alikhan N.F."/>
            <person name="Baker D."/>
            <person name="Gharbi K."/>
            <person name="Hall N."/>
            <person name="Watson M."/>
            <person name="Adriaenssens E.M."/>
            <person name="Foster-Nyarko E."/>
            <person name="Jarju S."/>
            <person name="Secka A."/>
            <person name="Antonio M."/>
            <person name="Oren A."/>
            <person name="Chaudhuri R.R."/>
            <person name="La Ragione R."/>
            <person name="Hildebrand F."/>
            <person name="Pallen M.J."/>
        </authorList>
    </citation>
    <scope>NUCLEOTIDE SEQUENCE</scope>
    <source>
        <strain evidence="1">23406</strain>
    </source>
</reference>
<protein>
    <submittedName>
        <fullName evidence="1">Uncharacterized protein</fullName>
    </submittedName>
</protein>
<proteinExistence type="predicted"/>
<name>A0A9D1SY04_9FIRM</name>
<dbReference type="AlphaFoldDB" id="A0A9D1SY04"/>
<comment type="caution">
    <text evidence="1">The sequence shown here is derived from an EMBL/GenBank/DDBJ whole genome shotgun (WGS) entry which is preliminary data.</text>
</comment>
<dbReference type="EMBL" id="DVOH01000025">
    <property type="protein sequence ID" value="HIV00206.1"/>
    <property type="molecule type" value="Genomic_DNA"/>
</dbReference>
<evidence type="ECO:0000313" key="2">
    <source>
        <dbReference type="Proteomes" id="UP000886891"/>
    </source>
</evidence>